<reference evidence="2 3" key="1">
    <citation type="submission" date="2023-02" db="EMBL/GenBank/DDBJ databases">
        <authorList>
            <person name="Maleckis M."/>
        </authorList>
    </citation>
    <scope>NUCLEOTIDE SEQUENCE [LARGE SCALE GENOMIC DNA]</scope>
    <source>
        <strain evidence="2 3">P8-A2</strain>
    </source>
</reference>
<sequence>MLLAEVNEITQPRLPTIEQIRDYLEAEGWSARAPGPAGSMWFRNDGSRIGIPDLDGEDPFLVQGILERLARVEQKDPRFVTNYVRYYRTDVTLLQAASDQAPSETIPLGAASTVINAARAILRASGTTAWSERSHIAGNYSTQGDAVLERARMDHTLQGPFMIPVLVPLPRTQAPGITQQSNESLELFRAAPEPFERRVTRTLAQSLLAVQEVIVQPERMPTMRELHFAVDRGVSREFCTALSKILEEPSIGEFKAQFEWAPAVSAPETMPRTIELPADAREKIDHAAEILKRTRNEPRSIFSGGIVELRHVPEDPWGYITIATVRHGRSSEIRVRLSYNQYQEAVSWHSKHRAVIVEGSVQEGLNRRLVVDKPVSCRPIDEALLPDDDNVPIPKQTSARDRNGR</sequence>
<proteinExistence type="predicted"/>
<dbReference type="EMBL" id="JARAKF010000001">
    <property type="protein sequence ID" value="MDU8995273.1"/>
    <property type="molecule type" value="Genomic_DNA"/>
</dbReference>
<dbReference type="Proteomes" id="UP001257627">
    <property type="component" value="Unassembled WGS sequence"/>
</dbReference>
<evidence type="ECO:0000313" key="3">
    <source>
        <dbReference type="Proteomes" id="UP001257627"/>
    </source>
</evidence>
<accession>A0ABU3UN42</accession>
<evidence type="ECO:0000256" key="1">
    <source>
        <dbReference type="SAM" id="MobiDB-lite"/>
    </source>
</evidence>
<organism evidence="2 3">
    <name type="scientific">Streptomyces mirabilis</name>
    <dbReference type="NCBI Taxonomy" id="68239"/>
    <lineage>
        <taxon>Bacteria</taxon>
        <taxon>Bacillati</taxon>
        <taxon>Actinomycetota</taxon>
        <taxon>Actinomycetes</taxon>
        <taxon>Kitasatosporales</taxon>
        <taxon>Streptomycetaceae</taxon>
        <taxon>Streptomyces</taxon>
    </lineage>
</organism>
<keyword evidence="3" id="KW-1185">Reference proteome</keyword>
<name>A0ABU3UN42_9ACTN</name>
<gene>
    <name evidence="2" type="ORF">PU648_23545</name>
</gene>
<dbReference type="RefSeq" id="WP_316733138.1">
    <property type="nucleotide sequence ID" value="NZ_JARAKF010000001.1"/>
</dbReference>
<evidence type="ECO:0000313" key="2">
    <source>
        <dbReference type="EMBL" id="MDU8995273.1"/>
    </source>
</evidence>
<feature type="region of interest" description="Disordered" evidence="1">
    <location>
        <begin position="386"/>
        <end position="405"/>
    </location>
</feature>
<comment type="caution">
    <text evidence="2">The sequence shown here is derived from an EMBL/GenBank/DDBJ whole genome shotgun (WGS) entry which is preliminary data.</text>
</comment>
<protein>
    <submittedName>
        <fullName evidence="2">Uncharacterized protein</fullName>
    </submittedName>
</protein>